<comment type="subcellular location">
    <subcellularLocation>
        <location evidence="1 9">Nucleus</location>
    </subcellularLocation>
</comment>
<protein>
    <submittedName>
        <fullName evidence="12">Forkhead box protein J1</fullName>
    </submittedName>
</protein>
<keyword evidence="4 9" id="KW-0238">DNA-binding</keyword>
<dbReference type="PANTHER" id="PTHR46805">
    <property type="entry name" value="FORKHEAD BOX PROTEIN J1"/>
    <property type="match status" value="1"/>
</dbReference>
<dbReference type="InterPro" id="IPR047512">
    <property type="entry name" value="FH_FOXJ1"/>
</dbReference>
<keyword evidence="7 9" id="KW-0539">Nucleus</keyword>
<dbReference type="Gene3D" id="1.10.10.10">
    <property type="entry name" value="Winged helix-like DNA-binding domain superfamily/Winged helix DNA-binding domain"/>
    <property type="match status" value="1"/>
</dbReference>
<evidence type="ECO:0000256" key="3">
    <source>
        <dbReference type="ARBA" id="ARBA00023015"/>
    </source>
</evidence>
<keyword evidence="6" id="KW-0804">Transcription</keyword>
<dbReference type="AlphaFoldDB" id="A0A091SE07"/>
<dbReference type="PROSITE" id="PS00657">
    <property type="entry name" value="FORK_HEAD_1"/>
    <property type="match status" value="1"/>
</dbReference>
<reference evidence="12 13" key="1">
    <citation type="submission" date="2014-04" db="EMBL/GenBank/DDBJ databases">
        <title>Genome evolution of avian class.</title>
        <authorList>
            <person name="Zhang G."/>
            <person name="Li C."/>
        </authorList>
    </citation>
    <scope>NUCLEOTIDE SEQUENCE [LARGE SCALE GENOMIC DNA]</scope>
    <source>
        <strain evidence="12">BGI_N333</strain>
    </source>
</reference>
<dbReference type="PROSITE" id="PS00658">
    <property type="entry name" value="FORK_HEAD_2"/>
    <property type="match status" value="1"/>
</dbReference>
<dbReference type="EMBL" id="KK949024">
    <property type="protein sequence ID" value="KFQ56814.1"/>
    <property type="molecule type" value="Genomic_DNA"/>
</dbReference>
<keyword evidence="13" id="KW-1185">Reference proteome</keyword>
<proteinExistence type="inferred from homology"/>
<evidence type="ECO:0000256" key="1">
    <source>
        <dbReference type="ARBA" id="ARBA00004123"/>
    </source>
</evidence>
<evidence type="ECO:0000256" key="4">
    <source>
        <dbReference type="ARBA" id="ARBA00023125"/>
    </source>
</evidence>
<comment type="similarity">
    <text evidence="8">Belongs to the FOXJ1 family.</text>
</comment>
<dbReference type="PROSITE" id="PS50039">
    <property type="entry name" value="FORK_HEAD_3"/>
    <property type="match status" value="1"/>
</dbReference>
<accession>A0A091SE07</accession>
<organism evidence="12 13">
    <name type="scientific">Nestor notabilis</name>
    <name type="common">Kea</name>
    <dbReference type="NCBI Taxonomy" id="176057"/>
    <lineage>
        <taxon>Eukaryota</taxon>
        <taxon>Metazoa</taxon>
        <taxon>Chordata</taxon>
        <taxon>Craniata</taxon>
        <taxon>Vertebrata</taxon>
        <taxon>Euteleostomi</taxon>
        <taxon>Archelosauria</taxon>
        <taxon>Archosauria</taxon>
        <taxon>Dinosauria</taxon>
        <taxon>Saurischia</taxon>
        <taxon>Theropoda</taxon>
        <taxon>Coelurosauria</taxon>
        <taxon>Aves</taxon>
        <taxon>Neognathae</taxon>
        <taxon>Neoaves</taxon>
        <taxon>Telluraves</taxon>
        <taxon>Australaves</taxon>
        <taxon>Psittaciformes</taxon>
        <taxon>Psittacidae</taxon>
        <taxon>Nestor</taxon>
    </lineage>
</organism>
<evidence type="ECO:0000313" key="13">
    <source>
        <dbReference type="Proteomes" id="UP000053840"/>
    </source>
</evidence>
<evidence type="ECO:0000256" key="9">
    <source>
        <dbReference type="PROSITE-ProRule" id="PRU00089"/>
    </source>
</evidence>
<dbReference type="PRINTS" id="PR00053">
    <property type="entry name" value="FORKHEAD"/>
</dbReference>
<dbReference type="FunFam" id="1.10.10.10:FF:000030">
    <property type="entry name" value="Forkhead box protein K2"/>
    <property type="match status" value="1"/>
</dbReference>
<feature type="region of interest" description="Disordered" evidence="10">
    <location>
        <begin position="279"/>
        <end position="299"/>
    </location>
</feature>
<evidence type="ECO:0000256" key="8">
    <source>
        <dbReference type="ARBA" id="ARBA00034770"/>
    </source>
</evidence>
<feature type="domain" description="Fork-head" evidence="11">
    <location>
        <begin position="132"/>
        <end position="226"/>
    </location>
</feature>
<dbReference type="InterPro" id="IPR018122">
    <property type="entry name" value="TF_fork_head_CS_1"/>
</dbReference>
<dbReference type="InterPro" id="IPR036388">
    <property type="entry name" value="WH-like_DNA-bd_sf"/>
</dbReference>
<dbReference type="InterPro" id="IPR030456">
    <property type="entry name" value="TF_fork_head_CS_2"/>
</dbReference>
<dbReference type="SMART" id="SM00339">
    <property type="entry name" value="FH"/>
    <property type="match status" value="1"/>
</dbReference>
<evidence type="ECO:0000256" key="6">
    <source>
        <dbReference type="ARBA" id="ARBA00023163"/>
    </source>
</evidence>
<gene>
    <name evidence="12" type="ORF">N333_04410</name>
</gene>
<evidence type="ECO:0000256" key="2">
    <source>
        <dbReference type="ARBA" id="ARBA00022794"/>
    </source>
</evidence>
<keyword evidence="3" id="KW-0805">Transcription regulation</keyword>
<dbReference type="GO" id="GO:0000978">
    <property type="term" value="F:RNA polymerase II cis-regulatory region sequence-specific DNA binding"/>
    <property type="evidence" value="ECO:0007669"/>
    <property type="project" value="TreeGrafter"/>
</dbReference>
<evidence type="ECO:0000256" key="7">
    <source>
        <dbReference type="ARBA" id="ARBA00023242"/>
    </source>
</evidence>
<sequence>MQEPAQSQGMADVWSSRVRERKKRMQQGTLDEFDDLDDSLTSLMWLQDFSITNASMGKSSCCPTGPDSHDCQKIPSFAAPCSPLAADPACMGMPHTPCKPISSSTSRTAHTTVTMNPQLMEDIDYKTNPQVKPPYSYATLICMAMEASEKPKITLAAIYKWITDNFCYFRHADPTWQNSIRHNLSLNKCFIKVPREKGEPGKGGFWKLDPQYADRLKNGAFKKRKVPPVQIHPAFSKTTLQDPPCATSPSSLVCTSNNILNVNMESQQLLKEFEELTGSQNMNPEDGKAGCKRKQPLPNRTAKVARVSSSPLLTQEEQTELGSLKGDFDWSAIFDTNLSENFSAFENLELTPPIGPILGDVDLEAHGHINCPQGQEQVLTECNQTNPDLDETLMATAFLENPWDEGTNDCLSNCVNIDQLFEVYDASLPAEEGDWSSLTSLV</sequence>
<evidence type="ECO:0000259" key="11">
    <source>
        <dbReference type="PROSITE" id="PS50039"/>
    </source>
</evidence>
<dbReference type="GO" id="GO:0000981">
    <property type="term" value="F:DNA-binding transcription factor activity, RNA polymerase II-specific"/>
    <property type="evidence" value="ECO:0007669"/>
    <property type="project" value="TreeGrafter"/>
</dbReference>
<keyword evidence="2" id="KW-0970">Cilium biogenesis/degradation</keyword>
<dbReference type="InterPro" id="IPR047513">
    <property type="entry name" value="FOXJ1"/>
</dbReference>
<dbReference type="Pfam" id="PF00250">
    <property type="entry name" value="Forkhead"/>
    <property type="match status" value="1"/>
</dbReference>
<dbReference type="GO" id="GO:0005634">
    <property type="term" value="C:nucleus"/>
    <property type="evidence" value="ECO:0007669"/>
    <property type="project" value="UniProtKB-SubCell"/>
</dbReference>
<dbReference type="PANTHER" id="PTHR46805:SF1">
    <property type="entry name" value="FORKHEAD BOX PROTEIN J1"/>
    <property type="match status" value="1"/>
</dbReference>
<dbReference type="GO" id="GO:0030030">
    <property type="term" value="P:cell projection organization"/>
    <property type="evidence" value="ECO:0007669"/>
    <property type="project" value="UniProtKB-KW"/>
</dbReference>
<evidence type="ECO:0000256" key="5">
    <source>
        <dbReference type="ARBA" id="ARBA00023159"/>
    </source>
</evidence>
<dbReference type="CDD" id="cd20023">
    <property type="entry name" value="FH_FOXJ1"/>
    <property type="match status" value="1"/>
</dbReference>
<feature type="region of interest" description="Disordered" evidence="10">
    <location>
        <begin position="1"/>
        <end position="26"/>
    </location>
</feature>
<dbReference type="Proteomes" id="UP000053840">
    <property type="component" value="Unassembled WGS sequence"/>
</dbReference>
<dbReference type="InterPro" id="IPR001766">
    <property type="entry name" value="Fork_head_dom"/>
</dbReference>
<keyword evidence="5" id="KW-0010">Activator</keyword>
<dbReference type="InterPro" id="IPR036390">
    <property type="entry name" value="WH_DNA-bd_sf"/>
</dbReference>
<dbReference type="SUPFAM" id="SSF46785">
    <property type="entry name" value="Winged helix' DNA-binding domain"/>
    <property type="match status" value="1"/>
</dbReference>
<evidence type="ECO:0000256" key="10">
    <source>
        <dbReference type="SAM" id="MobiDB-lite"/>
    </source>
</evidence>
<feature type="DNA-binding region" description="Fork-head" evidence="9">
    <location>
        <begin position="132"/>
        <end position="226"/>
    </location>
</feature>
<evidence type="ECO:0000313" key="12">
    <source>
        <dbReference type="EMBL" id="KFQ56814.1"/>
    </source>
</evidence>
<name>A0A091SE07_NESNO</name>